<dbReference type="PROSITE" id="PS50004">
    <property type="entry name" value="C2"/>
    <property type="match status" value="1"/>
</dbReference>
<comment type="caution">
    <text evidence="3">The sequence shown here is derived from an EMBL/GenBank/DDBJ whole genome shotgun (WGS) entry which is preliminary data.</text>
</comment>
<feature type="compositionally biased region" description="Polar residues" evidence="1">
    <location>
        <begin position="365"/>
        <end position="379"/>
    </location>
</feature>
<dbReference type="OrthoDB" id="270970at2759"/>
<reference evidence="3" key="1">
    <citation type="submission" date="2013-04" db="EMBL/GenBank/DDBJ databases">
        <authorList>
            <person name="Qu J."/>
            <person name="Murali S.C."/>
            <person name="Bandaranaike D."/>
            <person name="Bellair M."/>
            <person name="Blankenburg K."/>
            <person name="Chao H."/>
            <person name="Dinh H."/>
            <person name="Doddapaneni H."/>
            <person name="Downs B."/>
            <person name="Dugan-Rocha S."/>
            <person name="Elkadiri S."/>
            <person name="Gnanaolivu R.D."/>
            <person name="Hernandez B."/>
            <person name="Javaid M."/>
            <person name="Jayaseelan J.C."/>
            <person name="Lee S."/>
            <person name="Li M."/>
            <person name="Ming W."/>
            <person name="Munidasa M."/>
            <person name="Muniz J."/>
            <person name="Nguyen L."/>
            <person name="Ongeri F."/>
            <person name="Osuji N."/>
            <person name="Pu L.-L."/>
            <person name="Puazo M."/>
            <person name="Qu C."/>
            <person name="Quiroz J."/>
            <person name="Raj R."/>
            <person name="Weissenberger G."/>
            <person name="Xin Y."/>
            <person name="Zou X."/>
            <person name="Han Y."/>
            <person name="Richards S."/>
            <person name="Worley K."/>
            <person name="Muzny D."/>
            <person name="Gibbs R."/>
        </authorList>
    </citation>
    <scope>NUCLEOTIDE SEQUENCE</scope>
    <source>
        <strain evidence="3">Sampled in the wild</strain>
    </source>
</reference>
<keyword evidence="4" id="KW-1185">Reference proteome</keyword>
<evidence type="ECO:0000259" key="2">
    <source>
        <dbReference type="PROSITE" id="PS50004"/>
    </source>
</evidence>
<dbReference type="InterPro" id="IPR000008">
    <property type="entry name" value="C2_dom"/>
</dbReference>
<feature type="region of interest" description="Disordered" evidence="1">
    <location>
        <begin position="1"/>
        <end position="42"/>
    </location>
</feature>
<dbReference type="SUPFAM" id="SSF49562">
    <property type="entry name" value="C2 domain (Calcium/lipid-binding domain, CaLB)"/>
    <property type="match status" value="1"/>
</dbReference>
<reference evidence="3" key="2">
    <citation type="submission" date="2017-10" db="EMBL/GenBank/DDBJ databases">
        <title>Ladona fulva Genome sequencing and assembly.</title>
        <authorList>
            <person name="Murali S."/>
            <person name="Richards S."/>
            <person name="Bandaranaike D."/>
            <person name="Bellair M."/>
            <person name="Blankenburg K."/>
            <person name="Chao H."/>
            <person name="Dinh H."/>
            <person name="Doddapaneni H."/>
            <person name="Dugan-Rocha S."/>
            <person name="Elkadiri S."/>
            <person name="Gnanaolivu R."/>
            <person name="Hernandez B."/>
            <person name="Skinner E."/>
            <person name="Javaid M."/>
            <person name="Lee S."/>
            <person name="Li M."/>
            <person name="Ming W."/>
            <person name="Munidasa M."/>
            <person name="Muniz J."/>
            <person name="Nguyen L."/>
            <person name="Hughes D."/>
            <person name="Osuji N."/>
            <person name="Pu L.-L."/>
            <person name="Puazo M."/>
            <person name="Qu C."/>
            <person name="Quiroz J."/>
            <person name="Raj R."/>
            <person name="Weissenberger G."/>
            <person name="Xin Y."/>
            <person name="Zou X."/>
            <person name="Han Y."/>
            <person name="Worley K."/>
            <person name="Muzny D."/>
            <person name="Gibbs R."/>
        </authorList>
    </citation>
    <scope>NUCLEOTIDE SEQUENCE</scope>
    <source>
        <strain evidence="3">Sampled in the wild</strain>
    </source>
</reference>
<evidence type="ECO:0000313" key="3">
    <source>
        <dbReference type="EMBL" id="KAG8231142.1"/>
    </source>
</evidence>
<feature type="region of interest" description="Disordered" evidence="1">
    <location>
        <begin position="467"/>
        <end position="505"/>
    </location>
</feature>
<evidence type="ECO:0000313" key="4">
    <source>
        <dbReference type="Proteomes" id="UP000792457"/>
    </source>
</evidence>
<gene>
    <name evidence="3" type="ORF">J437_LFUL011209</name>
</gene>
<feature type="region of interest" description="Disordered" evidence="1">
    <location>
        <begin position="398"/>
        <end position="436"/>
    </location>
</feature>
<organism evidence="3 4">
    <name type="scientific">Ladona fulva</name>
    <name type="common">Scarce chaser dragonfly</name>
    <name type="synonym">Libellula fulva</name>
    <dbReference type="NCBI Taxonomy" id="123851"/>
    <lineage>
        <taxon>Eukaryota</taxon>
        <taxon>Metazoa</taxon>
        <taxon>Ecdysozoa</taxon>
        <taxon>Arthropoda</taxon>
        <taxon>Hexapoda</taxon>
        <taxon>Insecta</taxon>
        <taxon>Pterygota</taxon>
        <taxon>Palaeoptera</taxon>
        <taxon>Odonata</taxon>
        <taxon>Epiprocta</taxon>
        <taxon>Anisoptera</taxon>
        <taxon>Libelluloidea</taxon>
        <taxon>Libellulidae</taxon>
        <taxon>Ladona</taxon>
    </lineage>
</organism>
<feature type="compositionally biased region" description="Low complexity" evidence="1">
    <location>
        <begin position="77"/>
        <end position="95"/>
    </location>
</feature>
<feature type="domain" description="C2" evidence="2">
    <location>
        <begin position="141"/>
        <end position="252"/>
    </location>
</feature>
<feature type="compositionally biased region" description="Low complexity" evidence="1">
    <location>
        <begin position="569"/>
        <end position="578"/>
    </location>
</feature>
<dbReference type="CDD" id="cd00030">
    <property type="entry name" value="C2"/>
    <property type="match status" value="1"/>
</dbReference>
<dbReference type="AlphaFoldDB" id="A0A8K0P2Z0"/>
<feature type="compositionally biased region" description="Basic and acidic residues" evidence="1">
    <location>
        <begin position="467"/>
        <end position="477"/>
    </location>
</feature>
<dbReference type="EMBL" id="KZ308536">
    <property type="protein sequence ID" value="KAG8231142.1"/>
    <property type="molecule type" value="Genomic_DNA"/>
</dbReference>
<sequence length="708" mass="77475">MKDDSSKRSQNGGSGEEGEKGINGSTSSSRKLRHKTQKATAESCTLVNSVDVVAEKVTKRAKENINSHRLRTPSPSPYATSTTATSTCSSSSAFSSFDDGDLDDIEKKSIQSGEEIPFYRGKRNSNHWMQQAIAKIWIYPHAVKISMPKHILKVSLNLELSTQGLVAKDLNGYSDPYCEVRVDGRLKYRSSVRKKTLDPRWEETTIIELPTGQQTLQVDLWDHDVLGKHDFLGRVTLSAGEVRQACSIYKFSQVSDGTSDSEMTGYHQWYQLSDIKSGSIQLRFRPITDLNSSASQGNLSVSSYNSARNVSSSPLLERSSKMNRLLTCPLVPPPPPPPPPCSPTMLRRPSNKFNNSRVAPPPPVRNQSSLQKSNCSSIDGSPPLRTATIGSSMKMVSRLDESTGVPRVTVTESHSEKKNTRRSESPQRSATPDAYFPKKSAEYSSFRVMKQKVKRGLNLRRFRSEANVRPDADDKKIGSISPAEPLAPRGSITLSIEPRGGGEADATELLNGDRNVRGDARDGSRLLGHAMSQPNLLLLRRHMGLVGLGAKTGSSVTSLPMTPSPSPSSSPSSSPQQPETTICKRPTDLNVISSSILNSPEKPDRYFGVEGRVIQVQGLNVARVAQLYCRVKLFKPTMPGSKSSYVTTGKTLAKSRLIPSVPNPMFDLSFQVNDYGMGSSKKGGEREEGVSSKAALLFEIRSSGNYYN</sequence>
<dbReference type="InterPro" id="IPR052455">
    <property type="entry name" value="Tricalbin_domain"/>
</dbReference>
<feature type="compositionally biased region" description="Low complexity" evidence="1">
    <location>
        <begin position="300"/>
        <end position="313"/>
    </location>
</feature>
<feature type="region of interest" description="Disordered" evidence="1">
    <location>
        <begin position="554"/>
        <end position="582"/>
    </location>
</feature>
<dbReference type="Proteomes" id="UP000792457">
    <property type="component" value="Unassembled WGS sequence"/>
</dbReference>
<feature type="compositionally biased region" description="Basic and acidic residues" evidence="1">
    <location>
        <begin position="413"/>
        <end position="425"/>
    </location>
</feature>
<accession>A0A8K0P2Z0</accession>
<dbReference type="PANTHER" id="PTHR46980">
    <property type="entry name" value="TRICALBIN-1-RELATED"/>
    <property type="match status" value="1"/>
</dbReference>
<dbReference type="InterPro" id="IPR035892">
    <property type="entry name" value="C2_domain_sf"/>
</dbReference>
<proteinExistence type="predicted"/>
<protein>
    <recommendedName>
        <fullName evidence="2">C2 domain-containing protein</fullName>
    </recommendedName>
</protein>
<dbReference type="Pfam" id="PF00168">
    <property type="entry name" value="C2"/>
    <property type="match status" value="1"/>
</dbReference>
<dbReference type="Gene3D" id="2.60.40.150">
    <property type="entry name" value="C2 domain"/>
    <property type="match status" value="1"/>
</dbReference>
<feature type="region of interest" description="Disordered" evidence="1">
    <location>
        <begin position="63"/>
        <end position="95"/>
    </location>
</feature>
<evidence type="ECO:0000256" key="1">
    <source>
        <dbReference type="SAM" id="MobiDB-lite"/>
    </source>
</evidence>
<feature type="region of interest" description="Disordered" evidence="1">
    <location>
        <begin position="294"/>
        <end position="385"/>
    </location>
</feature>
<dbReference type="PANTHER" id="PTHR46980:SF2">
    <property type="entry name" value="TRICALBIN-1-RELATED"/>
    <property type="match status" value="1"/>
</dbReference>
<name>A0A8K0P2Z0_LADFU</name>
<feature type="compositionally biased region" description="Pro residues" evidence="1">
    <location>
        <begin position="330"/>
        <end position="342"/>
    </location>
</feature>
<dbReference type="SMART" id="SM00239">
    <property type="entry name" value="C2"/>
    <property type="match status" value="1"/>
</dbReference>